<dbReference type="AlphaFoldDB" id="A0A699H7D8"/>
<evidence type="ECO:0000256" key="1">
    <source>
        <dbReference type="SAM" id="MobiDB-lite"/>
    </source>
</evidence>
<dbReference type="CDD" id="cd09272">
    <property type="entry name" value="RNase_HI_RT_Ty1"/>
    <property type="match status" value="1"/>
</dbReference>
<protein>
    <recommendedName>
        <fullName evidence="3">Retrovirus-related Pol polyprotein from transposon TNT 1-94</fullName>
    </recommendedName>
</protein>
<feature type="region of interest" description="Disordered" evidence="1">
    <location>
        <begin position="234"/>
        <end position="254"/>
    </location>
</feature>
<dbReference type="PANTHER" id="PTHR11439:SF483">
    <property type="entry name" value="PEPTIDE SYNTHASE GLIP-LIKE, PUTATIVE (AFU_ORTHOLOGUE AFUA_3G12920)-RELATED"/>
    <property type="match status" value="1"/>
</dbReference>
<evidence type="ECO:0000313" key="2">
    <source>
        <dbReference type="EMBL" id="GEX50281.1"/>
    </source>
</evidence>
<reference evidence="2" key="1">
    <citation type="journal article" date="2019" name="Sci. Rep.">
        <title>Draft genome of Tanacetum cinerariifolium, the natural source of mosquito coil.</title>
        <authorList>
            <person name="Yamashiro T."/>
            <person name="Shiraishi A."/>
            <person name="Satake H."/>
            <person name="Nakayama K."/>
        </authorList>
    </citation>
    <scope>NUCLEOTIDE SEQUENCE</scope>
</reference>
<comment type="caution">
    <text evidence="2">The sequence shown here is derived from an EMBL/GenBank/DDBJ whole genome shotgun (WGS) entry which is preliminary data.</text>
</comment>
<feature type="compositionally biased region" description="Acidic residues" evidence="1">
    <location>
        <begin position="415"/>
        <end position="425"/>
    </location>
</feature>
<feature type="compositionally biased region" description="Basic and acidic residues" evidence="1">
    <location>
        <begin position="378"/>
        <end position="414"/>
    </location>
</feature>
<name>A0A699H7D8_TANCI</name>
<dbReference type="PANTHER" id="PTHR11439">
    <property type="entry name" value="GAG-POL-RELATED RETROTRANSPOSON"/>
    <property type="match status" value="1"/>
</dbReference>
<organism evidence="2">
    <name type="scientific">Tanacetum cinerariifolium</name>
    <name type="common">Dalmatian daisy</name>
    <name type="synonym">Chrysanthemum cinerariifolium</name>
    <dbReference type="NCBI Taxonomy" id="118510"/>
    <lineage>
        <taxon>Eukaryota</taxon>
        <taxon>Viridiplantae</taxon>
        <taxon>Streptophyta</taxon>
        <taxon>Embryophyta</taxon>
        <taxon>Tracheophyta</taxon>
        <taxon>Spermatophyta</taxon>
        <taxon>Magnoliopsida</taxon>
        <taxon>eudicotyledons</taxon>
        <taxon>Gunneridae</taxon>
        <taxon>Pentapetalae</taxon>
        <taxon>asterids</taxon>
        <taxon>campanulids</taxon>
        <taxon>Asterales</taxon>
        <taxon>Asteraceae</taxon>
        <taxon>Asteroideae</taxon>
        <taxon>Anthemideae</taxon>
        <taxon>Anthemidinae</taxon>
        <taxon>Tanacetum</taxon>
    </lineage>
</organism>
<feature type="non-terminal residue" evidence="2">
    <location>
        <position position="1"/>
    </location>
</feature>
<feature type="compositionally biased region" description="Polar residues" evidence="1">
    <location>
        <begin position="234"/>
        <end position="244"/>
    </location>
</feature>
<proteinExistence type="predicted"/>
<feature type="region of interest" description="Disordered" evidence="1">
    <location>
        <begin position="369"/>
        <end position="425"/>
    </location>
</feature>
<evidence type="ECO:0008006" key="3">
    <source>
        <dbReference type="Google" id="ProtNLM"/>
    </source>
</evidence>
<sequence length="463" mass="52471">DADYAGCKDTFKGTSGEAQFLGEKLVSWSSKKQDCTTLSTAEAEYVHSHILQPGSTLKNKTHRCPLPFHKEHVEKGTIELYFVKTDYQLDDIFTKAFLVDRFNYLVRRFARARGIYPGTLPLDRVEVLAESKFKTPCSIIKDKYMMKAQLHVSKSSAIFDVLYTNDDWNEVKQLLRMEFRLTLTSVPTEVVVDEAVYEEMYDSVEKAATTATGLNAERDRGIISKTQFTTTLNEPSSIGTISSSRPRRQETMGDAATQTRVLALETTKTNQALVIGSLKRRAKKLKKKTSKRTHKINNLYKIGSSRRIESSDEASLGDQEYASKQGRIIDNLDVNEGVTLVDETHRRNDQDMFDTGVLDDEEVVAEKEVNTADPVTTADKEETESSKIRAEGSSKRAREELKSDKFKKQKLDEKVEAEEDNDQEEAEMKMYMKIVFDNEITIDAIPLATKPPIIVDWKIIKEG</sequence>
<dbReference type="EMBL" id="BKCJ010112135">
    <property type="protein sequence ID" value="GEX50281.1"/>
    <property type="molecule type" value="Genomic_DNA"/>
</dbReference>
<gene>
    <name evidence="2" type="ORF">Tci_322256</name>
</gene>
<accession>A0A699H7D8</accession>